<dbReference type="PANTHER" id="PTHR22604:SF105">
    <property type="entry name" value="TRANS-1,2-DIHYDROBENZENE-1,2-DIOL DEHYDROGENASE"/>
    <property type="match status" value="1"/>
</dbReference>
<dbReference type="GO" id="GO:0016491">
    <property type="term" value="F:oxidoreductase activity"/>
    <property type="evidence" value="ECO:0007669"/>
    <property type="project" value="UniProtKB-KW"/>
</dbReference>
<organism evidence="5">
    <name type="scientific">marine metagenome</name>
    <dbReference type="NCBI Taxonomy" id="408172"/>
    <lineage>
        <taxon>unclassified sequences</taxon>
        <taxon>metagenomes</taxon>
        <taxon>ecological metagenomes</taxon>
    </lineage>
</organism>
<protein>
    <recommendedName>
        <fullName evidence="6">Gfo/Idh/MocA-like oxidoreductase N-terminal domain-containing protein</fullName>
    </recommendedName>
</protein>
<sequence>MYAVASNNKERGKSFANKHNAKKVYNNYNNLVKDENVDIVYVATTHNFHYKNTLLCLDANKPVLCEKPLCVNAKEAQLLIDIAKQKKIFLMEAMWTRFLPATKHLIKEISDGVIGKPKLIQADFGIKKPPIKGTRFYEKKLGAGALLDLGVYTINFSNFIFDLQPKKVSGFAKLTNQGTDEYATYNLEYQNGHLAQLSSSVSFVTPHEARIYGEKGKIVVYDFYHPQKYTVYLSTGEETTINKTFQGFGYQFEAIEAQRCLLKNKTESTVFPLEKTLKVLKTMDSLRKEWGVKYPNDDQSPS</sequence>
<evidence type="ECO:0000259" key="3">
    <source>
        <dbReference type="Pfam" id="PF01408"/>
    </source>
</evidence>
<dbReference type="AlphaFoldDB" id="A0A381UZP6"/>
<proteinExistence type="inferred from homology"/>
<comment type="similarity">
    <text evidence="1">Belongs to the Gfo/Idh/MocA family.</text>
</comment>
<evidence type="ECO:0000256" key="2">
    <source>
        <dbReference type="ARBA" id="ARBA00023002"/>
    </source>
</evidence>
<gene>
    <name evidence="5" type="ORF">METZ01_LOCUS85297</name>
</gene>
<dbReference type="SUPFAM" id="SSF55347">
    <property type="entry name" value="Glyceraldehyde-3-phosphate dehydrogenase-like, C-terminal domain"/>
    <property type="match status" value="1"/>
</dbReference>
<evidence type="ECO:0000259" key="4">
    <source>
        <dbReference type="Pfam" id="PF22725"/>
    </source>
</evidence>
<evidence type="ECO:0000313" key="5">
    <source>
        <dbReference type="EMBL" id="SVA32443.1"/>
    </source>
</evidence>
<dbReference type="Pfam" id="PF22725">
    <property type="entry name" value="GFO_IDH_MocA_C3"/>
    <property type="match status" value="1"/>
</dbReference>
<name>A0A381UZP6_9ZZZZ</name>
<evidence type="ECO:0000256" key="1">
    <source>
        <dbReference type="ARBA" id="ARBA00010928"/>
    </source>
</evidence>
<dbReference type="EMBL" id="UINC01007281">
    <property type="protein sequence ID" value="SVA32443.1"/>
    <property type="molecule type" value="Genomic_DNA"/>
</dbReference>
<reference evidence="5" key="1">
    <citation type="submission" date="2018-05" db="EMBL/GenBank/DDBJ databases">
        <authorList>
            <person name="Lanie J.A."/>
            <person name="Ng W.-L."/>
            <person name="Kazmierczak K.M."/>
            <person name="Andrzejewski T.M."/>
            <person name="Davidsen T.M."/>
            <person name="Wayne K.J."/>
            <person name="Tettelin H."/>
            <person name="Glass J.I."/>
            <person name="Rusch D."/>
            <person name="Podicherti R."/>
            <person name="Tsui H.-C.T."/>
            <person name="Winkler M.E."/>
        </authorList>
    </citation>
    <scope>NUCLEOTIDE SEQUENCE</scope>
</reference>
<dbReference type="SUPFAM" id="SSF51735">
    <property type="entry name" value="NAD(P)-binding Rossmann-fold domains"/>
    <property type="match status" value="1"/>
</dbReference>
<feature type="domain" description="GFO/IDH/MocA-like oxidoreductase" evidence="4">
    <location>
        <begin position="107"/>
        <end position="218"/>
    </location>
</feature>
<accession>A0A381UZP6</accession>
<dbReference type="InterPro" id="IPR055170">
    <property type="entry name" value="GFO_IDH_MocA-like_dom"/>
</dbReference>
<dbReference type="InterPro" id="IPR050984">
    <property type="entry name" value="Gfo/Idh/MocA_domain"/>
</dbReference>
<dbReference type="Gene3D" id="3.40.50.720">
    <property type="entry name" value="NAD(P)-binding Rossmann-like Domain"/>
    <property type="match status" value="1"/>
</dbReference>
<dbReference type="InterPro" id="IPR000683">
    <property type="entry name" value="Gfo/Idh/MocA-like_OxRdtase_N"/>
</dbReference>
<dbReference type="PANTHER" id="PTHR22604">
    <property type="entry name" value="OXIDOREDUCTASES"/>
    <property type="match status" value="1"/>
</dbReference>
<feature type="domain" description="Gfo/Idh/MocA-like oxidoreductase N-terminal" evidence="3">
    <location>
        <begin position="3"/>
        <end position="91"/>
    </location>
</feature>
<dbReference type="GO" id="GO:0000166">
    <property type="term" value="F:nucleotide binding"/>
    <property type="evidence" value="ECO:0007669"/>
    <property type="project" value="InterPro"/>
</dbReference>
<keyword evidence="2" id="KW-0560">Oxidoreductase</keyword>
<dbReference type="Pfam" id="PF01408">
    <property type="entry name" value="GFO_IDH_MocA"/>
    <property type="match status" value="1"/>
</dbReference>
<dbReference type="InterPro" id="IPR036291">
    <property type="entry name" value="NAD(P)-bd_dom_sf"/>
</dbReference>
<dbReference type="Gene3D" id="3.30.360.10">
    <property type="entry name" value="Dihydrodipicolinate Reductase, domain 2"/>
    <property type="match status" value="1"/>
</dbReference>
<evidence type="ECO:0008006" key="6">
    <source>
        <dbReference type="Google" id="ProtNLM"/>
    </source>
</evidence>